<evidence type="ECO:0000256" key="6">
    <source>
        <dbReference type="ARBA" id="ARBA00022490"/>
    </source>
</evidence>
<keyword evidence="7" id="KW-0399">Innate immunity</keyword>
<dbReference type="Proteomes" id="UP000054359">
    <property type="component" value="Unassembled WGS sequence"/>
</dbReference>
<proteinExistence type="inferred from homology"/>
<sequence>MSFCAWISDEKYRDTFKPGIYVCSKCENELFSSRTKFQHFSPWPSFTETVHEDSVVKRKEAFRPSLTYKVSCGKCGYGLGHEFVGDGPDGKSRF</sequence>
<feature type="non-terminal residue" evidence="18">
    <location>
        <position position="94"/>
    </location>
</feature>
<keyword evidence="12" id="KW-0560">Oxidoreductase</keyword>
<dbReference type="PROSITE" id="PS51790">
    <property type="entry name" value="MSRB"/>
    <property type="match status" value="1"/>
</dbReference>
<keyword evidence="19" id="KW-1185">Reference proteome</keyword>
<keyword evidence="9" id="KW-0862">Zinc</keyword>
<gene>
    <name evidence="18" type="ORF">X975_22298</name>
</gene>
<dbReference type="EC" id="1.8.4.12" evidence="5"/>
<evidence type="ECO:0000313" key="19">
    <source>
        <dbReference type="Proteomes" id="UP000054359"/>
    </source>
</evidence>
<dbReference type="PANTHER" id="PTHR46755:SF5">
    <property type="entry name" value="METHIONINE-R-SULFOXIDE REDUCTASE B1"/>
    <property type="match status" value="1"/>
</dbReference>
<comment type="similarity">
    <text evidence="4">Belongs to the MsrB Met sulfoxide reductase family.</text>
</comment>
<keyword evidence="10" id="KW-0391">Immunity</keyword>
<evidence type="ECO:0000256" key="2">
    <source>
        <dbReference type="ARBA" id="ARBA00004123"/>
    </source>
</evidence>
<dbReference type="GO" id="GO:0045087">
    <property type="term" value="P:innate immune response"/>
    <property type="evidence" value="ECO:0007669"/>
    <property type="project" value="UniProtKB-KW"/>
</dbReference>
<evidence type="ECO:0000256" key="15">
    <source>
        <dbReference type="ARBA" id="ARBA00046083"/>
    </source>
</evidence>
<dbReference type="InterPro" id="IPR052150">
    <property type="entry name" value="MsrB_Met_sulfoxide_reductase"/>
</dbReference>
<evidence type="ECO:0000256" key="11">
    <source>
        <dbReference type="ARBA" id="ARBA00022933"/>
    </source>
</evidence>
<dbReference type="OrthoDB" id="44061at2759"/>
<dbReference type="InterPro" id="IPR011057">
    <property type="entry name" value="Mss4-like_sf"/>
</dbReference>
<keyword evidence="8" id="KW-0479">Metal-binding</keyword>
<dbReference type="AlphaFoldDB" id="A0A087U1Q6"/>
<dbReference type="GO" id="GO:0005856">
    <property type="term" value="C:cytoskeleton"/>
    <property type="evidence" value="ECO:0007669"/>
    <property type="project" value="UniProtKB-SubCell"/>
</dbReference>
<evidence type="ECO:0000256" key="14">
    <source>
        <dbReference type="ARBA" id="ARBA00023242"/>
    </source>
</evidence>
<comment type="subcellular location">
    <subcellularLocation>
        <location evidence="3">Cytoplasm</location>
        <location evidence="3">Cytoskeleton</location>
    </subcellularLocation>
    <subcellularLocation>
        <location evidence="2">Nucleus</location>
    </subcellularLocation>
</comment>
<dbReference type="Gene3D" id="2.170.150.20">
    <property type="entry name" value="Peptide methionine sulfoxide reductase"/>
    <property type="match status" value="1"/>
</dbReference>
<evidence type="ECO:0000256" key="9">
    <source>
        <dbReference type="ARBA" id="ARBA00022833"/>
    </source>
</evidence>
<feature type="domain" description="MsrB" evidence="17">
    <location>
        <begin position="1"/>
        <end position="94"/>
    </location>
</feature>
<accession>A0A087U1Q6</accession>
<dbReference type="GO" id="GO:0033743">
    <property type="term" value="F:peptide-methionine (R)-S-oxide reductase activity"/>
    <property type="evidence" value="ECO:0007669"/>
    <property type="project" value="UniProtKB-EC"/>
</dbReference>
<evidence type="ECO:0000259" key="17">
    <source>
        <dbReference type="PROSITE" id="PS51790"/>
    </source>
</evidence>
<organism evidence="18 19">
    <name type="scientific">Stegodyphus mimosarum</name>
    <name type="common">African social velvet spider</name>
    <dbReference type="NCBI Taxonomy" id="407821"/>
    <lineage>
        <taxon>Eukaryota</taxon>
        <taxon>Metazoa</taxon>
        <taxon>Ecdysozoa</taxon>
        <taxon>Arthropoda</taxon>
        <taxon>Chelicerata</taxon>
        <taxon>Arachnida</taxon>
        <taxon>Araneae</taxon>
        <taxon>Araneomorphae</taxon>
        <taxon>Entelegynae</taxon>
        <taxon>Eresoidea</taxon>
        <taxon>Eresidae</taxon>
        <taxon>Stegodyphus</taxon>
    </lineage>
</organism>
<dbReference type="OMA" id="CAWISDE"/>
<dbReference type="SUPFAM" id="SSF51316">
    <property type="entry name" value="Mss4-like"/>
    <property type="match status" value="1"/>
</dbReference>
<dbReference type="EMBL" id="KK117737">
    <property type="protein sequence ID" value="KFM71295.1"/>
    <property type="molecule type" value="Genomic_DNA"/>
</dbReference>
<evidence type="ECO:0000256" key="10">
    <source>
        <dbReference type="ARBA" id="ARBA00022859"/>
    </source>
</evidence>
<evidence type="ECO:0000256" key="12">
    <source>
        <dbReference type="ARBA" id="ARBA00023002"/>
    </source>
</evidence>
<dbReference type="InterPro" id="IPR002579">
    <property type="entry name" value="Met_Sox_Rdtase_MsrB_dom"/>
</dbReference>
<evidence type="ECO:0000256" key="5">
    <source>
        <dbReference type="ARBA" id="ARBA00012499"/>
    </source>
</evidence>
<evidence type="ECO:0000256" key="4">
    <source>
        <dbReference type="ARBA" id="ARBA00007174"/>
    </source>
</evidence>
<comment type="function">
    <text evidence="15">Methionine-sulfoxide reductase that specifically reduces methionine (R)-sulfoxide back to methionine. While in many cases, methionine oxidation is the result of random oxidation following oxidative stress, methionine oxidation is also a post-translational modification that takes place on specific residue. Acts as a regulator of actin assembly by reducing methionine (R)-sulfoxide mediated by MICALs (MICAL1, MICAL2 or MICAL3) on actin, thereby promoting filament repolymerization. Plays a role in innate immunity by reducing oxidized actin, leading to actin repolymerization in macrophages.</text>
</comment>
<evidence type="ECO:0000256" key="13">
    <source>
        <dbReference type="ARBA" id="ARBA00023212"/>
    </source>
</evidence>
<dbReference type="PANTHER" id="PTHR46755">
    <property type="entry name" value="METHIONINE-R-SULFOXIDE REDUCTASE B1"/>
    <property type="match status" value="1"/>
</dbReference>
<protein>
    <recommendedName>
        <fullName evidence="5">peptide-methionine (R)-S-oxide reductase</fullName>
        <ecNumber evidence="5">1.8.4.12</ecNumber>
    </recommendedName>
</protein>
<evidence type="ECO:0000256" key="8">
    <source>
        <dbReference type="ARBA" id="ARBA00022723"/>
    </source>
</evidence>
<keyword evidence="13" id="KW-0206">Cytoskeleton</keyword>
<comment type="cofactor">
    <cofactor evidence="1">
        <name>Zn(2+)</name>
        <dbReference type="ChEBI" id="CHEBI:29105"/>
    </cofactor>
</comment>
<keyword evidence="14" id="KW-0539">Nucleus</keyword>
<evidence type="ECO:0000256" key="3">
    <source>
        <dbReference type="ARBA" id="ARBA00004245"/>
    </source>
</evidence>
<keyword evidence="6" id="KW-0963">Cytoplasm</keyword>
<dbReference type="STRING" id="407821.A0A087U1Q6"/>
<dbReference type="GO" id="GO:0030091">
    <property type="term" value="P:protein repair"/>
    <property type="evidence" value="ECO:0007669"/>
    <property type="project" value="TreeGrafter"/>
</dbReference>
<name>A0A087U1Q6_STEMI</name>
<dbReference type="GO" id="GO:0005634">
    <property type="term" value="C:nucleus"/>
    <property type="evidence" value="ECO:0007669"/>
    <property type="project" value="UniProtKB-SubCell"/>
</dbReference>
<reference evidence="18 19" key="1">
    <citation type="submission" date="2013-11" db="EMBL/GenBank/DDBJ databases">
        <title>Genome sequencing of Stegodyphus mimosarum.</title>
        <authorList>
            <person name="Bechsgaard J."/>
        </authorList>
    </citation>
    <scope>NUCLEOTIDE SEQUENCE [LARGE SCALE GENOMIC DNA]</scope>
</reference>
<evidence type="ECO:0000256" key="7">
    <source>
        <dbReference type="ARBA" id="ARBA00022588"/>
    </source>
</evidence>
<evidence type="ECO:0000256" key="16">
    <source>
        <dbReference type="ARBA" id="ARBA00048488"/>
    </source>
</evidence>
<evidence type="ECO:0000313" key="18">
    <source>
        <dbReference type="EMBL" id="KFM71295.1"/>
    </source>
</evidence>
<dbReference type="GO" id="GO:0046872">
    <property type="term" value="F:metal ion binding"/>
    <property type="evidence" value="ECO:0007669"/>
    <property type="project" value="UniProtKB-KW"/>
</dbReference>
<keyword evidence="11" id="KW-0712">Selenocysteine</keyword>
<comment type="catalytic activity">
    <reaction evidence="16">
        <text>L-methionyl-[protein] + [thioredoxin]-disulfide + H2O = L-methionyl-(R)-S-oxide-[protein] + [thioredoxin]-dithiol</text>
        <dbReference type="Rhea" id="RHEA:24164"/>
        <dbReference type="Rhea" id="RHEA-COMP:10698"/>
        <dbReference type="Rhea" id="RHEA-COMP:10700"/>
        <dbReference type="Rhea" id="RHEA-COMP:12313"/>
        <dbReference type="Rhea" id="RHEA-COMP:12314"/>
        <dbReference type="ChEBI" id="CHEBI:15377"/>
        <dbReference type="ChEBI" id="CHEBI:16044"/>
        <dbReference type="ChEBI" id="CHEBI:29950"/>
        <dbReference type="ChEBI" id="CHEBI:45764"/>
        <dbReference type="ChEBI" id="CHEBI:50058"/>
        <dbReference type="EC" id="1.8.4.12"/>
    </reaction>
</comment>
<dbReference type="Pfam" id="PF01641">
    <property type="entry name" value="SelR"/>
    <property type="match status" value="1"/>
</dbReference>
<evidence type="ECO:0000256" key="1">
    <source>
        <dbReference type="ARBA" id="ARBA00001947"/>
    </source>
</evidence>